<evidence type="ECO:0000256" key="7">
    <source>
        <dbReference type="ARBA" id="ARBA00023136"/>
    </source>
</evidence>
<evidence type="ECO:0000256" key="8">
    <source>
        <dbReference type="ARBA" id="ARBA00023170"/>
    </source>
</evidence>
<reference evidence="12" key="1">
    <citation type="journal article" date="2020" name="J. ISSAAS">
        <title>Lactobacilli and other gastrointestinal microbiota of Peromyscus leucopus, reservoir host for agents of Lyme disease and other zoonoses in North America.</title>
        <authorList>
            <person name="Milovic A."/>
            <person name="Bassam K."/>
            <person name="Shao H."/>
            <person name="Chatzistamou I."/>
            <person name="Tufts D.M."/>
            <person name="Diuk-Wasser M."/>
            <person name="Barbour A.G."/>
        </authorList>
    </citation>
    <scope>NUCLEOTIDE SEQUENCE</scope>
    <source>
        <strain evidence="12">LL90</strain>
    </source>
</reference>
<dbReference type="SMART" id="SM00962">
    <property type="entry name" value="SRP54"/>
    <property type="match status" value="1"/>
</dbReference>
<evidence type="ECO:0000256" key="2">
    <source>
        <dbReference type="ARBA" id="ARBA00022475"/>
    </source>
</evidence>
<proteinExistence type="inferred from homology"/>
<dbReference type="GO" id="GO:0005525">
    <property type="term" value="F:GTP binding"/>
    <property type="evidence" value="ECO:0007669"/>
    <property type="project" value="UniProtKB-UniRule"/>
</dbReference>
<feature type="binding site" evidence="10">
    <location>
        <begin position="191"/>
        <end position="195"/>
    </location>
    <ligand>
        <name>GTP</name>
        <dbReference type="ChEBI" id="CHEBI:37565"/>
    </ligand>
</feature>
<gene>
    <name evidence="10 12" type="primary">ftsY</name>
    <name evidence="12" type="ORF">PlAlph_0170</name>
</gene>
<comment type="subcellular location">
    <subcellularLocation>
        <location evidence="1">Cell inner membrane</location>
        <topology evidence="1">Peripheral membrane protein</topology>
        <orientation evidence="1">Cytoplasmic side</orientation>
    </subcellularLocation>
    <subcellularLocation>
        <location evidence="10">Cell membrane</location>
        <topology evidence="10">Peripheral membrane protein</topology>
        <orientation evidence="10">Cytoplasmic side</orientation>
    </subcellularLocation>
    <subcellularLocation>
        <location evidence="10">Cytoplasm</location>
    </subcellularLocation>
</comment>
<keyword evidence="8 10" id="KW-0675">Receptor</keyword>
<keyword evidence="7 10" id="KW-0472">Membrane</keyword>
<accession>A0A6G8F1X5</accession>
<evidence type="ECO:0000313" key="12">
    <source>
        <dbReference type="EMBL" id="QIM10263.1"/>
    </source>
</evidence>
<dbReference type="EC" id="3.6.5.4" evidence="10"/>
<dbReference type="SUPFAM" id="SSF52540">
    <property type="entry name" value="P-loop containing nucleoside triphosphate hydrolases"/>
    <property type="match status" value="1"/>
</dbReference>
<keyword evidence="3 10" id="KW-0963">Cytoplasm</keyword>
<dbReference type="GO" id="GO:0003924">
    <property type="term" value="F:GTPase activity"/>
    <property type="evidence" value="ECO:0007669"/>
    <property type="project" value="UniProtKB-UniRule"/>
</dbReference>
<protein>
    <recommendedName>
        <fullName evidence="10">Signal recognition particle receptor FtsY</fullName>
        <shortName evidence="10">SRP receptor</shortName>
        <ecNumber evidence="10">3.6.5.4</ecNumber>
    </recommendedName>
</protein>
<keyword evidence="6 10" id="KW-0342">GTP-binding</keyword>
<dbReference type="InterPro" id="IPR003593">
    <property type="entry name" value="AAA+_ATPase"/>
</dbReference>
<evidence type="ECO:0000256" key="3">
    <source>
        <dbReference type="ARBA" id="ARBA00022490"/>
    </source>
</evidence>
<dbReference type="GO" id="GO:0005886">
    <property type="term" value="C:plasma membrane"/>
    <property type="evidence" value="ECO:0007669"/>
    <property type="project" value="UniProtKB-SubCell"/>
</dbReference>
<organism evidence="12">
    <name type="scientific">uncultured Alphaproteobacteria bacterium</name>
    <dbReference type="NCBI Taxonomy" id="91750"/>
    <lineage>
        <taxon>Bacteria</taxon>
        <taxon>Pseudomonadati</taxon>
        <taxon>Pseudomonadota</taxon>
        <taxon>Alphaproteobacteria</taxon>
        <taxon>environmental samples</taxon>
    </lineage>
</organism>
<comment type="similarity">
    <text evidence="10">Belongs to the GTP-binding SRP family. FtsY subfamily.</text>
</comment>
<dbReference type="InterPro" id="IPR036225">
    <property type="entry name" value="SRP/SRP_N"/>
</dbReference>
<evidence type="ECO:0000256" key="10">
    <source>
        <dbReference type="HAMAP-Rule" id="MF_00920"/>
    </source>
</evidence>
<dbReference type="SUPFAM" id="SSF47364">
    <property type="entry name" value="Domain of the SRP/SRP receptor G-proteins"/>
    <property type="match status" value="1"/>
</dbReference>
<dbReference type="PROSITE" id="PS00300">
    <property type="entry name" value="SRP54"/>
    <property type="match status" value="1"/>
</dbReference>
<dbReference type="Pfam" id="PF00448">
    <property type="entry name" value="SRP54"/>
    <property type="match status" value="1"/>
</dbReference>
<evidence type="ECO:0000259" key="11">
    <source>
        <dbReference type="PROSITE" id="PS00300"/>
    </source>
</evidence>
<feature type="binding site" evidence="10">
    <location>
        <begin position="255"/>
        <end position="258"/>
    </location>
    <ligand>
        <name>GTP</name>
        <dbReference type="ChEBI" id="CHEBI:37565"/>
    </ligand>
</feature>
<dbReference type="SMART" id="SM00963">
    <property type="entry name" value="SRP54_N"/>
    <property type="match status" value="1"/>
</dbReference>
<evidence type="ECO:0000256" key="9">
    <source>
        <dbReference type="ARBA" id="ARBA00048027"/>
    </source>
</evidence>
<comment type="catalytic activity">
    <reaction evidence="9 10">
        <text>GTP + H2O = GDP + phosphate + H(+)</text>
        <dbReference type="Rhea" id="RHEA:19669"/>
        <dbReference type="ChEBI" id="CHEBI:15377"/>
        <dbReference type="ChEBI" id="CHEBI:15378"/>
        <dbReference type="ChEBI" id="CHEBI:37565"/>
        <dbReference type="ChEBI" id="CHEBI:43474"/>
        <dbReference type="ChEBI" id="CHEBI:58189"/>
        <dbReference type="EC" id="3.6.5.4"/>
    </reaction>
</comment>
<dbReference type="InterPro" id="IPR027417">
    <property type="entry name" value="P-loop_NTPase"/>
</dbReference>
<dbReference type="AlphaFoldDB" id="A0A6G8F1X5"/>
<evidence type="ECO:0000256" key="5">
    <source>
        <dbReference type="ARBA" id="ARBA00022801"/>
    </source>
</evidence>
<dbReference type="GO" id="GO:0005737">
    <property type="term" value="C:cytoplasm"/>
    <property type="evidence" value="ECO:0007669"/>
    <property type="project" value="UniProtKB-SubCell"/>
</dbReference>
<dbReference type="InterPro" id="IPR042101">
    <property type="entry name" value="SRP54_N_sf"/>
</dbReference>
<dbReference type="HAMAP" id="MF_00920">
    <property type="entry name" value="FtsY"/>
    <property type="match status" value="1"/>
</dbReference>
<dbReference type="InterPro" id="IPR013822">
    <property type="entry name" value="Signal_recog_particl_SRP54_hlx"/>
</dbReference>
<evidence type="ECO:0000256" key="1">
    <source>
        <dbReference type="ARBA" id="ARBA00004515"/>
    </source>
</evidence>
<dbReference type="GO" id="GO:0005047">
    <property type="term" value="F:signal recognition particle binding"/>
    <property type="evidence" value="ECO:0007669"/>
    <property type="project" value="TreeGrafter"/>
</dbReference>
<dbReference type="NCBIfam" id="TIGR00064">
    <property type="entry name" value="ftsY"/>
    <property type="match status" value="1"/>
</dbReference>
<name>A0A6G8F1X5_9PROT</name>
<keyword evidence="2 10" id="KW-1003">Cell membrane</keyword>
<evidence type="ECO:0000256" key="6">
    <source>
        <dbReference type="ARBA" id="ARBA00023134"/>
    </source>
</evidence>
<dbReference type="GO" id="GO:0006614">
    <property type="term" value="P:SRP-dependent cotranslational protein targeting to membrane"/>
    <property type="evidence" value="ECO:0007669"/>
    <property type="project" value="InterPro"/>
</dbReference>
<comment type="function">
    <text evidence="10">Involved in targeting and insertion of nascent membrane proteins into the cytoplasmic membrane. Acts as a receptor for the complex formed by the signal recognition particle (SRP) and the ribosome-nascent chain (RNC). Interaction with SRP-RNC leads to the transfer of the RNC complex to the Sec translocase for insertion into the membrane, the hydrolysis of GTP by both Ffh and FtsY, and the dissociation of the SRP-FtsY complex into the individual components.</text>
</comment>
<feature type="binding site" evidence="10">
    <location>
        <begin position="109"/>
        <end position="116"/>
    </location>
    <ligand>
        <name>GTP</name>
        <dbReference type="ChEBI" id="CHEBI:37565"/>
    </ligand>
</feature>
<dbReference type="Gene3D" id="1.20.120.140">
    <property type="entry name" value="Signal recognition particle SRP54, nucleotide-binding domain"/>
    <property type="match status" value="1"/>
</dbReference>
<dbReference type="Pfam" id="PF02881">
    <property type="entry name" value="SRP54_N"/>
    <property type="match status" value="1"/>
</dbReference>
<sequence>MVSWLGRLGLGLKKSSDRLSGGISDIFTKRKLNSETLEELEELLIGSDMGVKTSAKIIAAFGAQRQDKNIDAAEVRRLLADEIAKVLRPCQQPLAVDQYAKPFVIMMVGVNGAGKTTTIGKLAQKFTQQGLQVSLIAADTFRAAAVEQLEVWGKRSGVRVFRGENGCDSAGLCYDGLGQAVKAGDDVVFIDTAGRLQNKSGLMDELKKINKVVKKIIPEAPHSTILTLDATNGQNALAQVEIFKSAVDVSGLVITKLDGTAKGGILAAIADTEPTPVHYIGVGESIDDLNEFNADDYARNLLGIE</sequence>
<comment type="subunit">
    <text evidence="10">Part of the signal recognition particle protein translocation system, which is composed of SRP and FtsY. SRP is a ribonucleoprotein composed of Ffh and a 4.5S RNA molecule.</text>
</comment>
<dbReference type="SMART" id="SM00382">
    <property type="entry name" value="AAA"/>
    <property type="match status" value="1"/>
</dbReference>
<keyword evidence="5 10" id="KW-0378">Hydrolase</keyword>
<dbReference type="PANTHER" id="PTHR43134:SF1">
    <property type="entry name" value="SIGNAL RECOGNITION PARTICLE RECEPTOR SUBUNIT ALPHA"/>
    <property type="match status" value="1"/>
</dbReference>
<evidence type="ECO:0000256" key="4">
    <source>
        <dbReference type="ARBA" id="ARBA00022741"/>
    </source>
</evidence>
<dbReference type="Gene3D" id="3.40.50.300">
    <property type="entry name" value="P-loop containing nucleotide triphosphate hydrolases"/>
    <property type="match status" value="1"/>
</dbReference>
<dbReference type="FunFam" id="3.40.50.300:FF:000053">
    <property type="entry name" value="Signal recognition particle receptor FtsY"/>
    <property type="match status" value="1"/>
</dbReference>
<feature type="domain" description="SRP54-type proteins GTP-binding" evidence="11">
    <location>
        <begin position="276"/>
        <end position="289"/>
    </location>
</feature>
<keyword evidence="4 10" id="KW-0547">Nucleotide-binding</keyword>
<dbReference type="EMBL" id="MN990728">
    <property type="protein sequence ID" value="QIM10263.1"/>
    <property type="molecule type" value="Genomic_DNA"/>
</dbReference>
<dbReference type="InterPro" id="IPR004390">
    <property type="entry name" value="SR_rcpt_FtsY"/>
</dbReference>
<dbReference type="PANTHER" id="PTHR43134">
    <property type="entry name" value="SIGNAL RECOGNITION PARTICLE RECEPTOR SUBUNIT ALPHA"/>
    <property type="match status" value="1"/>
</dbReference>
<dbReference type="InterPro" id="IPR000897">
    <property type="entry name" value="SRP54_GTPase_dom"/>
</dbReference>